<comment type="caution">
    <text evidence="1">The sequence shown here is derived from an EMBL/GenBank/DDBJ whole genome shotgun (WGS) entry which is preliminary data.</text>
</comment>
<gene>
    <name evidence="1" type="ORF">AVEN_66431_1</name>
</gene>
<organism evidence="1 2">
    <name type="scientific">Araneus ventricosus</name>
    <name type="common">Orbweaver spider</name>
    <name type="synonym">Epeira ventricosa</name>
    <dbReference type="NCBI Taxonomy" id="182803"/>
    <lineage>
        <taxon>Eukaryota</taxon>
        <taxon>Metazoa</taxon>
        <taxon>Ecdysozoa</taxon>
        <taxon>Arthropoda</taxon>
        <taxon>Chelicerata</taxon>
        <taxon>Arachnida</taxon>
        <taxon>Araneae</taxon>
        <taxon>Araneomorphae</taxon>
        <taxon>Entelegynae</taxon>
        <taxon>Araneoidea</taxon>
        <taxon>Araneidae</taxon>
        <taxon>Araneus</taxon>
    </lineage>
</organism>
<name>A0A4Y2EIN7_ARAVE</name>
<keyword evidence="2" id="KW-1185">Reference proteome</keyword>
<protein>
    <submittedName>
        <fullName evidence="1">Uncharacterized protein</fullName>
    </submittedName>
</protein>
<proteinExistence type="predicted"/>
<dbReference type="AlphaFoldDB" id="A0A4Y2EIN7"/>
<sequence length="93" mass="10374">MGPLNSHRTIIMPQKGAENLINYTAASHPRQVSPWRNLLFDKSFKFKCCQSGTVYILGGWEGGILTFALADSSQFQKMVCSKVTSKQEIYSGQ</sequence>
<dbReference type="Proteomes" id="UP000499080">
    <property type="component" value="Unassembled WGS sequence"/>
</dbReference>
<evidence type="ECO:0000313" key="2">
    <source>
        <dbReference type="Proteomes" id="UP000499080"/>
    </source>
</evidence>
<reference evidence="1 2" key="1">
    <citation type="journal article" date="2019" name="Sci. Rep.">
        <title>Orb-weaving spider Araneus ventricosus genome elucidates the spidroin gene catalogue.</title>
        <authorList>
            <person name="Kono N."/>
            <person name="Nakamura H."/>
            <person name="Ohtoshi R."/>
            <person name="Moran D.A.P."/>
            <person name="Shinohara A."/>
            <person name="Yoshida Y."/>
            <person name="Fujiwara M."/>
            <person name="Mori M."/>
            <person name="Tomita M."/>
            <person name="Arakawa K."/>
        </authorList>
    </citation>
    <scope>NUCLEOTIDE SEQUENCE [LARGE SCALE GENOMIC DNA]</scope>
</reference>
<dbReference type="EMBL" id="BGPR01000625">
    <property type="protein sequence ID" value="GBM29032.1"/>
    <property type="molecule type" value="Genomic_DNA"/>
</dbReference>
<evidence type="ECO:0000313" key="1">
    <source>
        <dbReference type="EMBL" id="GBM29032.1"/>
    </source>
</evidence>
<accession>A0A4Y2EIN7</accession>